<evidence type="ECO:0000256" key="5">
    <source>
        <dbReference type="PROSITE-ProRule" id="PRU00169"/>
    </source>
</evidence>
<sequence length="272" mass="28738">MTTPPPPATYAGHVPTILVVDDDPILREVVTGYLARAGLDVVEAADGPTGVTLARESAPDLVVLDLTLPGLDGLEVFRRMRATRGDLPVVMLTARGDESDRVLGLEIGADDYVTKPFSARELVLRIQSILRRAATPSTGAGGVGGVGGAAGDGAAATGDGAAGSVANPDDVLVDGDLRLDRRRHEAWKGGAPLALTGREFDLLAHLLAHPGTAFSRRELMASVWGWEFGDESTVTVHVRRLREKVEVDPGTPVRLSTVWGVGYRWDDAGVRP</sequence>
<dbReference type="InterPro" id="IPR001867">
    <property type="entry name" value="OmpR/PhoB-type_DNA-bd"/>
</dbReference>
<gene>
    <name evidence="9" type="ORF">GCM10023258_19010</name>
</gene>
<dbReference type="Gene3D" id="1.10.10.10">
    <property type="entry name" value="Winged helix-like DNA-binding domain superfamily/Winged helix DNA-binding domain"/>
    <property type="match status" value="1"/>
</dbReference>
<feature type="domain" description="Response regulatory" evidence="7">
    <location>
        <begin position="16"/>
        <end position="130"/>
    </location>
</feature>
<dbReference type="Gene3D" id="3.40.50.2300">
    <property type="match status" value="1"/>
</dbReference>
<evidence type="ECO:0000256" key="6">
    <source>
        <dbReference type="PROSITE-ProRule" id="PRU01091"/>
    </source>
</evidence>
<reference evidence="10" key="1">
    <citation type="journal article" date="2019" name="Int. J. Syst. Evol. Microbiol.">
        <title>The Global Catalogue of Microorganisms (GCM) 10K type strain sequencing project: providing services to taxonomists for standard genome sequencing and annotation.</title>
        <authorList>
            <consortium name="The Broad Institute Genomics Platform"/>
            <consortium name="The Broad Institute Genome Sequencing Center for Infectious Disease"/>
            <person name="Wu L."/>
            <person name="Ma J."/>
        </authorList>
    </citation>
    <scope>NUCLEOTIDE SEQUENCE [LARGE SCALE GENOMIC DNA]</scope>
    <source>
        <strain evidence="10">JCM 17687</strain>
    </source>
</reference>
<keyword evidence="10" id="KW-1185">Reference proteome</keyword>
<dbReference type="SUPFAM" id="SSF52172">
    <property type="entry name" value="CheY-like"/>
    <property type="match status" value="1"/>
</dbReference>
<evidence type="ECO:0000256" key="3">
    <source>
        <dbReference type="ARBA" id="ARBA00023125"/>
    </source>
</evidence>
<dbReference type="PANTHER" id="PTHR48111">
    <property type="entry name" value="REGULATOR OF RPOS"/>
    <property type="match status" value="1"/>
</dbReference>
<dbReference type="PROSITE" id="PS50110">
    <property type="entry name" value="RESPONSE_REGULATORY"/>
    <property type="match status" value="1"/>
</dbReference>
<dbReference type="Pfam" id="PF00072">
    <property type="entry name" value="Response_reg"/>
    <property type="match status" value="1"/>
</dbReference>
<dbReference type="SUPFAM" id="SSF46894">
    <property type="entry name" value="C-terminal effector domain of the bipartite response regulators"/>
    <property type="match status" value="1"/>
</dbReference>
<keyword evidence="2" id="KW-0805">Transcription regulation</keyword>
<dbReference type="Gene3D" id="6.10.250.690">
    <property type="match status" value="1"/>
</dbReference>
<dbReference type="SMART" id="SM00862">
    <property type="entry name" value="Trans_reg_C"/>
    <property type="match status" value="1"/>
</dbReference>
<dbReference type="SMART" id="SM00448">
    <property type="entry name" value="REC"/>
    <property type="match status" value="1"/>
</dbReference>
<evidence type="ECO:0000313" key="10">
    <source>
        <dbReference type="Proteomes" id="UP001500427"/>
    </source>
</evidence>
<organism evidence="9 10">
    <name type="scientific">Terrabacter aeriphilus</name>
    <dbReference type="NCBI Taxonomy" id="515662"/>
    <lineage>
        <taxon>Bacteria</taxon>
        <taxon>Bacillati</taxon>
        <taxon>Actinomycetota</taxon>
        <taxon>Actinomycetes</taxon>
        <taxon>Micrococcales</taxon>
        <taxon>Intrasporangiaceae</taxon>
        <taxon>Terrabacter</taxon>
    </lineage>
</organism>
<name>A0ABP9JCI5_9MICO</name>
<feature type="DNA-binding region" description="OmpR/PhoB-type" evidence="6">
    <location>
        <begin position="169"/>
        <end position="267"/>
    </location>
</feature>
<evidence type="ECO:0000256" key="2">
    <source>
        <dbReference type="ARBA" id="ARBA00023015"/>
    </source>
</evidence>
<evidence type="ECO:0000259" key="7">
    <source>
        <dbReference type="PROSITE" id="PS50110"/>
    </source>
</evidence>
<dbReference type="CDD" id="cd00383">
    <property type="entry name" value="trans_reg_C"/>
    <property type="match status" value="1"/>
</dbReference>
<feature type="domain" description="OmpR/PhoB-type" evidence="8">
    <location>
        <begin position="169"/>
        <end position="267"/>
    </location>
</feature>
<protein>
    <submittedName>
        <fullName evidence="9">Response regulator transcription factor</fullName>
    </submittedName>
</protein>
<dbReference type="InterPro" id="IPR039420">
    <property type="entry name" value="WalR-like"/>
</dbReference>
<dbReference type="Pfam" id="PF00486">
    <property type="entry name" value="Trans_reg_C"/>
    <property type="match status" value="1"/>
</dbReference>
<dbReference type="PANTHER" id="PTHR48111:SF4">
    <property type="entry name" value="DNA-BINDING DUAL TRANSCRIPTIONAL REGULATOR OMPR"/>
    <property type="match status" value="1"/>
</dbReference>
<dbReference type="PROSITE" id="PS51755">
    <property type="entry name" value="OMPR_PHOB"/>
    <property type="match status" value="1"/>
</dbReference>
<accession>A0ABP9JCI5</accession>
<dbReference type="EMBL" id="BAABIW010000014">
    <property type="protein sequence ID" value="GAA5025805.1"/>
    <property type="molecule type" value="Genomic_DNA"/>
</dbReference>
<dbReference type="Proteomes" id="UP001500427">
    <property type="component" value="Unassembled WGS sequence"/>
</dbReference>
<evidence type="ECO:0000313" key="9">
    <source>
        <dbReference type="EMBL" id="GAA5025805.1"/>
    </source>
</evidence>
<dbReference type="InterPro" id="IPR036388">
    <property type="entry name" value="WH-like_DNA-bd_sf"/>
</dbReference>
<dbReference type="InterPro" id="IPR016032">
    <property type="entry name" value="Sig_transdc_resp-reg_C-effctor"/>
</dbReference>
<keyword evidence="1 5" id="KW-0597">Phosphoprotein</keyword>
<feature type="modified residue" description="4-aspartylphosphate" evidence="5">
    <location>
        <position position="65"/>
    </location>
</feature>
<evidence type="ECO:0000259" key="8">
    <source>
        <dbReference type="PROSITE" id="PS51755"/>
    </source>
</evidence>
<evidence type="ECO:0000256" key="4">
    <source>
        <dbReference type="ARBA" id="ARBA00023163"/>
    </source>
</evidence>
<keyword evidence="3 6" id="KW-0238">DNA-binding</keyword>
<keyword evidence="4" id="KW-0804">Transcription</keyword>
<proteinExistence type="predicted"/>
<comment type="caution">
    <text evidence="9">The sequence shown here is derived from an EMBL/GenBank/DDBJ whole genome shotgun (WGS) entry which is preliminary data.</text>
</comment>
<evidence type="ECO:0000256" key="1">
    <source>
        <dbReference type="ARBA" id="ARBA00022553"/>
    </source>
</evidence>
<dbReference type="InterPro" id="IPR001789">
    <property type="entry name" value="Sig_transdc_resp-reg_receiver"/>
</dbReference>
<dbReference type="InterPro" id="IPR011006">
    <property type="entry name" value="CheY-like_superfamily"/>
</dbReference>
<dbReference type="CDD" id="cd17574">
    <property type="entry name" value="REC_OmpR"/>
    <property type="match status" value="1"/>
</dbReference>